<name>A0A8J5XRK8_DIALT</name>
<organism evidence="5 6">
    <name type="scientific">Diacronema lutheri</name>
    <name type="common">Unicellular marine alga</name>
    <name type="synonym">Monochrysis lutheri</name>
    <dbReference type="NCBI Taxonomy" id="2081491"/>
    <lineage>
        <taxon>Eukaryota</taxon>
        <taxon>Haptista</taxon>
        <taxon>Haptophyta</taxon>
        <taxon>Pavlovophyceae</taxon>
        <taxon>Pavlovales</taxon>
        <taxon>Pavlovaceae</taxon>
        <taxon>Diacronema</taxon>
    </lineage>
</organism>
<dbReference type="OrthoDB" id="21225at2759"/>
<feature type="compositionally biased region" description="Low complexity" evidence="3">
    <location>
        <begin position="335"/>
        <end position="347"/>
    </location>
</feature>
<proteinExistence type="predicted"/>
<dbReference type="PROSITE" id="PS50110">
    <property type="entry name" value="RESPONSE_REGULATORY"/>
    <property type="match status" value="2"/>
</dbReference>
<dbReference type="InterPro" id="IPR001789">
    <property type="entry name" value="Sig_transdc_resp-reg_receiver"/>
</dbReference>
<evidence type="ECO:0000259" key="4">
    <source>
        <dbReference type="PROSITE" id="PS50110"/>
    </source>
</evidence>
<accession>A0A8J5XRK8</accession>
<evidence type="ECO:0000313" key="6">
    <source>
        <dbReference type="Proteomes" id="UP000751190"/>
    </source>
</evidence>
<dbReference type="Proteomes" id="UP000751190">
    <property type="component" value="Unassembled WGS sequence"/>
</dbReference>
<keyword evidence="6" id="KW-1185">Reference proteome</keyword>
<comment type="caution">
    <text evidence="2">Lacks conserved residue(s) required for the propagation of feature annotation.</text>
</comment>
<evidence type="ECO:0000256" key="3">
    <source>
        <dbReference type="SAM" id="MobiDB-lite"/>
    </source>
</evidence>
<dbReference type="Gene3D" id="3.40.50.2300">
    <property type="match status" value="2"/>
</dbReference>
<dbReference type="PANTHER" id="PTHR44591:SF3">
    <property type="entry name" value="RESPONSE REGULATORY DOMAIN-CONTAINING PROTEIN"/>
    <property type="match status" value="1"/>
</dbReference>
<sequence>MASGEGVAVVPAEQHPRSVLVVDDSGVCRARLKAMCKRLYPGVEIAQAIDGDAAVVDFERRLRQGTPFDAVLMDLNMVGDDDRPQLTGMLDERNGPQASARIRRAELAAAHDSGAPPGRAIVIVITGSTRTDRWDLAYYHGCGIDGFLSKPVSMAALSTAVAQTLIKARRPGRAGPGVPGESPLFGLSSAEQIDMYIEPALLEKAGQGGGDPMGALDAIGSHMFDGLSAQLDNAVRDAGIVPRRASTAARAAAAAPGAPDAPPAARGALAALRAGGETSPTSSPLPPTKHTTRMAPRLPRRVPGTRSGFFDGTPGGDADGAAVAIDDGGDGNGGAATSARPPAPVRASRPGGAIHFLIVNAEPIMLMTQTALIQSISLEHAITRAGDADEAIAKLRTGAHGPVDVLLIGPVMDEASKVDAPRTARAVQAVRRHETGQGLVGTGSARPPLIAFAVTSSAAVVATADAAADAARQWDTEAVLKMPLRKVELLQAVSRALQARGALPKAPLVAAVDDSVLLAASRR</sequence>
<dbReference type="GO" id="GO:0000160">
    <property type="term" value="P:phosphorelay signal transduction system"/>
    <property type="evidence" value="ECO:0007669"/>
    <property type="project" value="InterPro"/>
</dbReference>
<dbReference type="SUPFAM" id="SSF52172">
    <property type="entry name" value="CheY-like"/>
    <property type="match status" value="2"/>
</dbReference>
<feature type="compositionally biased region" description="Low complexity" evidence="3">
    <location>
        <begin position="273"/>
        <end position="282"/>
    </location>
</feature>
<dbReference type="InterPro" id="IPR050595">
    <property type="entry name" value="Bact_response_regulator"/>
</dbReference>
<dbReference type="CDD" id="cd17546">
    <property type="entry name" value="REC_hyHK_CKI1_RcsC-like"/>
    <property type="match status" value="1"/>
</dbReference>
<dbReference type="InterPro" id="IPR011006">
    <property type="entry name" value="CheY-like_superfamily"/>
</dbReference>
<dbReference type="AlphaFoldDB" id="A0A8J5XRK8"/>
<protein>
    <recommendedName>
        <fullName evidence="4">Response regulatory domain-containing protein</fullName>
    </recommendedName>
</protein>
<dbReference type="PANTHER" id="PTHR44591">
    <property type="entry name" value="STRESS RESPONSE REGULATOR PROTEIN 1"/>
    <property type="match status" value="1"/>
</dbReference>
<feature type="modified residue" description="4-aspartylphosphate" evidence="2">
    <location>
        <position position="74"/>
    </location>
</feature>
<comment type="caution">
    <text evidence="5">The sequence shown here is derived from an EMBL/GenBank/DDBJ whole genome shotgun (WGS) entry which is preliminary data.</text>
</comment>
<dbReference type="EMBL" id="JAGTXO010000010">
    <property type="protein sequence ID" value="KAG8465304.1"/>
    <property type="molecule type" value="Genomic_DNA"/>
</dbReference>
<dbReference type="SMART" id="SM00448">
    <property type="entry name" value="REC"/>
    <property type="match status" value="1"/>
</dbReference>
<feature type="region of interest" description="Disordered" evidence="3">
    <location>
        <begin position="273"/>
        <end position="347"/>
    </location>
</feature>
<evidence type="ECO:0000256" key="1">
    <source>
        <dbReference type="ARBA" id="ARBA00022553"/>
    </source>
</evidence>
<evidence type="ECO:0000256" key="2">
    <source>
        <dbReference type="PROSITE-ProRule" id="PRU00169"/>
    </source>
</evidence>
<feature type="domain" description="Response regulatory" evidence="4">
    <location>
        <begin position="18"/>
        <end position="165"/>
    </location>
</feature>
<feature type="domain" description="Response regulatory" evidence="4">
    <location>
        <begin position="355"/>
        <end position="497"/>
    </location>
</feature>
<evidence type="ECO:0000313" key="5">
    <source>
        <dbReference type="EMBL" id="KAG8465304.1"/>
    </source>
</evidence>
<gene>
    <name evidence="5" type="ORF">KFE25_002611</name>
</gene>
<keyword evidence="1 2" id="KW-0597">Phosphoprotein</keyword>
<reference evidence="5" key="1">
    <citation type="submission" date="2021-05" db="EMBL/GenBank/DDBJ databases">
        <title>The genome of the haptophyte Pavlova lutheri (Diacronema luteri, Pavlovales) - a model for lipid biosynthesis in eukaryotic algae.</title>
        <authorList>
            <person name="Hulatt C.J."/>
            <person name="Posewitz M.C."/>
        </authorList>
    </citation>
    <scope>NUCLEOTIDE SEQUENCE</scope>
    <source>
        <strain evidence="5">NIVA-4/92</strain>
    </source>
</reference>